<proteinExistence type="predicted"/>
<keyword evidence="3" id="KW-1185">Reference proteome</keyword>
<name>V8QRY3_9BURK</name>
<keyword evidence="1" id="KW-1133">Transmembrane helix</keyword>
<evidence type="ECO:0000256" key="1">
    <source>
        <dbReference type="SAM" id="Phobius"/>
    </source>
</evidence>
<comment type="caution">
    <text evidence="2">The sequence shown here is derived from an EMBL/GenBank/DDBJ whole genome shotgun (WGS) entry which is preliminary data.</text>
</comment>
<dbReference type="AlphaFoldDB" id="V8QRY3"/>
<gene>
    <name evidence="2" type="ORF">W822_15155</name>
</gene>
<evidence type="ECO:0000313" key="3">
    <source>
        <dbReference type="Proteomes" id="UP000018733"/>
    </source>
</evidence>
<keyword evidence="1" id="KW-0812">Transmembrane</keyword>
<dbReference type="STRING" id="1424334.W822_15155"/>
<organism evidence="2 3">
    <name type="scientific">Advenella kashmirensis W13003</name>
    <dbReference type="NCBI Taxonomy" id="1424334"/>
    <lineage>
        <taxon>Bacteria</taxon>
        <taxon>Pseudomonadati</taxon>
        <taxon>Pseudomonadota</taxon>
        <taxon>Betaproteobacteria</taxon>
        <taxon>Burkholderiales</taxon>
        <taxon>Alcaligenaceae</taxon>
    </lineage>
</organism>
<keyword evidence="1" id="KW-0472">Membrane</keyword>
<protein>
    <submittedName>
        <fullName evidence="2">Uncharacterized protein</fullName>
    </submittedName>
</protein>
<accession>V8QRY3</accession>
<dbReference type="PATRIC" id="fig|1424334.3.peg.3049"/>
<reference evidence="2 3" key="1">
    <citation type="journal article" date="2014" name="Genome Announc.">
        <title>Draft Genome Sequence of Advenella kashmirensis Strain W13003, a Polycyclic Aromatic Hydrocarbon-Degrading Bacterium.</title>
        <authorList>
            <person name="Wang X."/>
            <person name="Jin D."/>
            <person name="Zhou L."/>
            <person name="Wu L."/>
            <person name="An W."/>
            <person name="Zhao L."/>
        </authorList>
    </citation>
    <scope>NUCLEOTIDE SEQUENCE [LARGE SCALE GENOMIC DNA]</scope>
    <source>
        <strain evidence="2 3">W13003</strain>
    </source>
</reference>
<dbReference type="EMBL" id="AYXT01000010">
    <property type="protein sequence ID" value="ETF02402.1"/>
    <property type="molecule type" value="Genomic_DNA"/>
</dbReference>
<dbReference type="HOGENOM" id="CLU_2930762_0_0_4"/>
<feature type="transmembrane region" description="Helical" evidence="1">
    <location>
        <begin position="27"/>
        <end position="45"/>
    </location>
</feature>
<evidence type="ECO:0000313" key="2">
    <source>
        <dbReference type="EMBL" id="ETF02402.1"/>
    </source>
</evidence>
<sequence length="60" mass="6807">MALSKQLSCQFFWLNDGSSRTRMTQKLLICFNLVLYFGALESVVFENTVPCAVTVPLFID</sequence>
<dbReference type="Proteomes" id="UP000018733">
    <property type="component" value="Unassembled WGS sequence"/>
</dbReference>